<dbReference type="InterPro" id="IPR011712">
    <property type="entry name" value="Sig_transdc_His_kin_sub3_dim/P"/>
</dbReference>
<feature type="transmembrane region" description="Helical" evidence="9">
    <location>
        <begin position="7"/>
        <end position="27"/>
    </location>
</feature>
<dbReference type="Proteomes" id="UP001595891">
    <property type="component" value="Unassembled WGS sequence"/>
</dbReference>
<keyword evidence="9" id="KW-0812">Transmembrane</keyword>
<dbReference type="PANTHER" id="PTHR24421:SF10">
    <property type="entry name" value="NITRATE_NITRITE SENSOR PROTEIN NARQ"/>
    <property type="match status" value="1"/>
</dbReference>
<comment type="caution">
    <text evidence="11">The sequence shown here is derived from an EMBL/GenBank/DDBJ whole genome shotgun (WGS) entry which is preliminary data.</text>
</comment>
<protein>
    <recommendedName>
        <fullName evidence="2">histidine kinase</fullName>
        <ecNumber evidence="2">2.7.13.3</ecNumber>
    </recommendedName>
</protein>
<dbReference type="EMBL" id="JBHSFN010000039">
    <property type="protein sequence ID" value="MFC4591902.1"/>
    <property type="molecule type" value="Genomic_DNA"/>
</dbReference>
<dbReference type="Gene3D" id="1.20.5.1930">
    <property type="match status" value="1"/>
</dbReference>
<dbReference type="Pfam" id="PF07730">
    <property type="entry name" value="HisKA_3"/>
    <property type="match status" value="1"/>
</dbReference>
<dbReference type="InterPro" id="IPR050482">
    <property type="entry name" value="Sensor_HK_TwoCompSys"/>
</dbReference>
<evidence type="ECO:0000313" key="12">
    <source>
        <dbReference type="Proteomes" id="UP001595891"/>
    </source>
</evidence>
<evidence type="ECO:0000256" key="7">
    <source>
        <dbReference type="ARBA" id="ARBA00022840"/>
    </source>
</evidence>
<dbReference type="RefSeq" id="WP_262846063.1">
    <property type="nucleotide sequence ID" value="NZ_JANZYP010000044.1"/>
</dbReference>
<evidence type="ECO:0000256" key="5">
    <source>
        <dbReference type="ARBA" id="ARBA00022741"/>
    </source>
</evidence>
<organism evidence="11 12">
    <name type="scientific">Sphaerisporangium corydalis</name>
    <dbReference type="NCBI Taxonomy" id="1441875"/>
    <lineage>
        <taxon>Bacteria</taxon>
        <taxon>Bacillati</taxon>
        <taxon>Actinomycetota</taxon>
        <taxon>Actinomycetes</taxon>
        <taxon>Streptosporangiales</taxon>
        <taxon>Streptosporangiaceae</taxon>
        <taxon>Sphaerisporangium</taxon>
    </lineage>
</organism>
<feature type="transmembrane region" description="Helical" evidence="9">
    <location>
        <begin position="58"/>
        <end position="78"/>
    </location>
</feature>
<dbReference type="Gene3D" id="3.30.565.10">
    <property type="entry name" value="Histidine kinase-like ATPase, C-terminal domain"/>
    <property type="match status" value="1"/>
</dbReference>
<keyword evidence="7" id="KW-0067">ATP-binding</keyword>
<evidence type="ECO:0000256" key="9">
    <source>
        <dbReference type="SAM" id="Phobius"/>
    </source>
</evidence>
<sequence>MGRERVADIVVVVLAGVLSLSGTVTQVPILREPYDLFVFCLLVASALSLWFRRRAPVAVAWLMATLAIILVAAVRVWPGLTPGTRLEPEITLLPAAVPFAAYAVAVFARNRRLAWPPLVVVAAIAFLGAPPSSRAIAVAGMALILVGAPAVLGRYVVARAERVRRGHHLRAEQARRQERLRVAAEIHDVVSHRVSVMVLQAGALQLTAADEASRQAAGQLRTTGCQALDELRDLVGLLNAAGPAGSANTGLLEPMPDLSGLVESARSIGTIVEVDGAEGPCLLPPVVGRTAYRVVQEALTNVHKHAPGARVRLQVRHLPAGIQVCVRNTAPTRAGDAVLASAGAGAGLLGLRRRIELINGTLHAEACADGGYRVQADLPSVLPAAGESP</sequence>
<keyword evidence="4" id="KW-0808">Transferase</keyword>
<dbReference type="InterPro" id="IPR036890">
    <property type="entry name" value="HATPase_C_sf"/>
</dbReference>
<evidence type="ECO:0000313" key="11">
    <source>
        <dbReference type="EMBL" id="MFC4591902.1"/>
    </source>
</evidence>
<keyword evidence="3" id="KW-0597">Phosphoprotein</keyword>
<keyword evidence="9" id="KW-1133">Transmembrane helix</keyword>
<feature type="transmembrane region" description="Helical" evidence="9">
    <location>
        <begin position="33"/>
        <end position="51"/>
    </location>
</feature>
<dbReference type="SUPFAM" id="SSF55874">
    <property type="entry name" value="ATPase domain of HSP90 chaperone/DNA topoisomerase II/histidine kinase"/>
    <property type="match status" value="1"/>
</dbReference>
<keyword evidence="5" id="KW-0547">Nucleotide-binding</keyword>
<dbReference type="GO" id="GO:0016301">
    <property type="term" value="F:kinase activity"/>
    <property type="evidence" value="ECO:0007669"/>
    <property type="project" value="UniProtKB-KW"/>
</dbReference>
<gene>
    <name evidence="11" type="ORF">ACFO8L_37845</name>
</gene>
<keyword evidence="9" id="KW-0472">Membrane</keyword>
<evidence type="ECO:0000256" key="4">
    <source>
        <dbReference type="ARBA" id="ARBA00022679"/>
    </source>
</evidence>
<keyword evidence="6 11" id="KW-0418">Kinase</keyword>
<comment type="catalytic activity">
    <reaction evidence="1">
        <text>ATP + protein L-histidine = ADP + protein N-phospho-L-histidine.</text>
        <dbReference type="EC" id="2.7.13.3"/>
    </reaction>
</comment>
<accession>A0ABV9EQD8</accession>
<dbReference type="EC" id="2.7.13.3" evidence="2"/>
<dbReference type="CDD" id="cd16917">
    <property type="entry name" value="HATPase_UhpB-NarQ-NarX-like"/>
    <property type="match status" value="1"/>
</dbReference>
<evidence type="ECO:0000256" key="2">
    <source>
        <dbReference type="ARBA" id="ARBA00012438"/>
    </source>
</evidence>
<evidence type="ECO:0000256" key="8">
    <source>
        <dbReference type="ARBA" id="ARBA00023012"/>
    </source>
</evidence>
<keyword evidence="12" id="KW-1185">Reference proteome</keyword>
<evidence type="ECO:0000259" key="10">
    <source>
        <dbReference type="Pfam" id="PF07730"/>
    </source>
</evidence>
<proteinExistence type="predicted"/>
<evidence type="ECO:0000256" key="3">
    <source>
        <dbReference type="ARBA" id="ARBA00022553"/>
    </source>
</evidence>
<keyword evidence="8" id="KW-0902">Two-component regulatory system</keyword>
<feature type="domain" description="Signal transduction histidine kinase subgroup 3 dimerisation and phosphoacceptor" evidence="10">
    <location>
        <begin position="178"/>
        <end position="239"/>
    </location>
</feature>
<feature type="transmembrane region" description="Helical" evidence="9">
    <location>
        <begin position="135"/>
        <end position="157"/>
    </location>
</feature>
<evidence type="ECO:0000256" key="6">
    <source>
        <dbReference type="ARBA" id="ARBA00022777"/>
    </source>
</evidence>
<dbReference type="PANTHER" id="PTHR24421">
    <property type="entry name" value="NITRATE/NITRITE SENSOR PROTEIN NARX-RELATED"/>
    <property type="match status" value="1"/>
</dbReference>
<feature type="transmembrane region" description="Helical" evidence="9">
    <location>
        <begin position="90"/>
        <end position="108"/>
    </location>
</feature>
<reference evidence="12" key="1">
    <citation type="journal article" date="2019" name="Int. J. Syst. Evol. Microbiol.">
        <title>The Global Catalogue of Microorganisms (GCM) 10K type strain sequencing project: providing services to taxonomists for standard genome sequencing and annotation.</title>
        <authorList>
            <consortium name="The Broad Institute Genomics Platform"/>
            <consortium name="The Broad Institute Genome Sequencing Center for Infectious Disease"/>
            <person name="Wu L."/>
            <person name="Ma J."/>
        </authorList>
    </citation>
    <scope>NUCLEOTIDE SEQUENCE [LARGE SCALE GENOMIC DNA]</scope>
    <source>
        <strain evidence="12">CCUG 49560</strain>
    </source>
</reference>
<evidence type="ECO:0000256" key="1">
    <source>
        <dbReference type="ARBA" id="ARBA00000085"/>
    </source>
</evidence>
<name>A0ABV9EQD8_9ACTN</name>
<feature type="transmembrane region" description="Helical" evidence="9">
    <location>
        <begin position="113"/>
        <end position="129"/>
    </location>
</feature>